<name>A0A1E3WFY2_9VIBR</name>
<reference evidence="1 2" key="1">
    <citation type="submission" date="2016-08" db="EMBL/GenBank/DDBJ databases">
        <title>Genome sequencing of Vibrio scophthalmi strain FP3289, an isolated from Paralichthys olivaceus.</title>
        <authorList>
            <person name="Han H.-J."/>
        </authorList>
    </citation>
    <scope>NUCLEOTIDE SEQUENCE [LARGE SCALE GENOMIC DNA]</scope>
    <source>
        <strain evidence="1 2">FP3289</strain>
    </source>
</reference>
<dbReference type="Proteomes" id="UP000095131">
    <property type="component" value="Unassembled WGS sequence"/>
</dbReference>
<evidence type="ECO:0000313" key="1">
    <source>
        <dbReference type="EMBL" id="ODS04728.1"/>
    </source>
</evidence>
<sequence length="157" mass="17519">MPRSRYAIAYPCGASHLNAKRGSINDPLSCASSMAKVVRIMEVMCTGFTCKAILSRHPHERRFACPAGLLHSPTLCESFRPKANPQHNSSYIIRTRAFCFLGRIRLTHFLQVQKSPYLYGLNPLSHDVRYSALVGLTSSPHLSNQALDVRMSWSALS</sequence>
<comment type="caution">
    <text evidence="1">The sequence shown here is derived from an EMBL/GenBank/DDBJ whole genome shotgun (WGS) entry which is preliminary data.</text>
</comment>
<accession>A0A1E3WFY2</accession>
<proteinExistence type="predicted"/>
<dbReference type="AlphaFoldDB" id="A0A1E3WFY2"/>
<gene>
    <name evidence="1" type="ORF">VSF3289_03867</name>
</gene>
<organism evidence="1 2">
    <name type="scientific">Vibrio scophthalmi</name>
    <dbReference type="NCBI Taxonomy" id="45658"/>
    <lineage>
        <taxon>Bacteria</taxon>
        <taxon>Pseudomonadati</taxon>
        <taxon>Pseudomonadota</taxon>
        <taxon>Gammaproteobacteria</taxon>
        <taxon>Vibrionales</taxon>
        <taxon>Vibrionaceae</taxon>
        <taxon>Vibrio</taxon>
    </lineage>
</organism>
<evidence type="ECO:0000313" key="2">
    <source>
        <dbReference type="Proteomes" id="UP000095131"/>
    </source>
</evidence>
<protein>
    <submittedName>
        <fullName evidence="1">Uncharacterized protein</fullName>
    </submittedName>
</protein>
<dbReference type="EMBL" id="MDCJ01000007">
    <property type="protein sequence ID" value="ODS04728.1"/>
    <property type="molecule type" value="Genomic_DNA"/>
</dbReference>